<protein>
    <submittedName>
        <fullName evidence="2">Enterochelin esterase</fullName>
    </submittedName>
</protein>
<gene>
    <name evidence="2" type="ORF">SAMN05421578_102261</name>
</gene>
<evidence type="ECO:0000313" key="3">
    <source>
        <dbReference type="Proteomes" id="UP000186666"/>
    </source>
</evidence>
<feature type="signal peptide" evidence="1">
    <location>
        <begin position="1"/>
        <end position="23"/>
    </location>
</feature>
<proteinExistence type="predicted"/>
<keyword evidence="3" id="KW-1185">Reference proteome</keyword>
<dbReference type="Pfam" id="PF00756">
    <property type="entry name" value="Esterase"/>
    <property type="match status" value="1"/>
</dbReference>
<dbReference type="InterPro" id="IPR050583">
    <property type="entry name" value="Mycobacterial_A85_antigen"/>
</dbReference>
<organism evidence="2 3">
    <name type="scientific">Paenibacillus macquariensis</name>
    <dbReference type="NCBI Taxonomy" id="948756"/>
    <lineage>
        <taxon>Bacteria</taxon>
        <taxon>Bacillati</taxon>
        <taxon>Bacillota</taxon>
        <taxon>Bacilli</taxon>
        <taxon>Bacillales</taxon>
        <taxon>Paenibacillaceae</taxon>
        <taxon>Paenibacillus</taxon>
    </lineage>
</organism>
<dbReference type="EMBL" id="FTNK01000002">
    <property type="protein sequence ID" value="SIQ49808.1"/>
    <property type="molecule type" value="Genomic_DNA"/>
</dbReference>
<dbReference type="RefSeq" id="WP_082867356.1">
    <property type="nucleotide sequence ID" value="NZ_FTNK01000002.1"/>
</dbReference>
<reference evidence="2 3" key="1">
    <citation type="submission" date="2017-01" db="EMBL/GenBank/DDBJ databases">
        <authorList>
            <person name="Varghese N."/>
            <person name="Submissions S."/>
        </authorList>
    </citation>
    <scope>NUCLEOTIDE SEQUENCE [LARGE SCALE GENOMIC DNA]</scope>
    <source>
        <strain evidence="2 3">ATCC 23464</strain>
    </source>
</reference>
<comment type="caution">
    <text evidence="2">The sequence shown here is derived from an EMBL/GenBank/DDBJ whole genome shotgun (WGS) entry which is preliminary data.</text>
</comment>
<keyword evidence="1" id="KW-0732">Signal</keyword>
<evidence type="ECO:0000256" key="1">
    <source>
        <dbReference type="SAM" id="SignalP"/>
    </source>
</evidence>
<dbReference type="PANTHER" id="PTHR48098:SF1">
    <property type="entry name" value="DIACYLGLYCEROL ACYLTRANSFERASE_MYCOLYLTRANSFERASE AG85A"/>
    <property type="match status" value="1"/>
</dbReference>
<accession>A0ABY1JNF8</accession>
<dbReference type="Gene3D" id="3.40.50.1820">
    <property type="entry name" value="alpha/beta hydrolase"/>
    <property type="match status" value="1"/>
</dbReference>
<dbReference type="SUPFAM" id="SSF53474">
    <property type="entry name" value="alpha/beta-Hydrolases"/>
    <property type="match status" value="1"/>
</dbReference>
<name>A0ABY1JNF8_9BACL</name>
<dbReference type="PANTHER" id="PTHR48098">
    <property type="entry name" value="ENTEROCHELIN ESTERASE-RELATED"/>
    <property type="match status" value="1"/>
</dbReference>
<evidence type="ECO:0000313" key="2">
    <source>
        <dbReference type="EMBL" id="SIQ49808.1"/>
    </source>
</evidence>
<dbReference type="InterPro" id="IPR000801">
    <property type="entry name" value="Esterase-like"/>
</dbReference>
<dbReference type="Proteomes" id="UP000186666">
    <property type="component" value="Unassembled WGS sequence"/>
</dbReference>
<feature type="chain" id="PRO_5046367139" evidence="1">
    <location>
        <begin position="24"/>
        <end position="302"/>
    </location>
</feature>
<dbReference type="InterPro" id="IPR029058">
    <property type="entry name" value="AB_hydrolase_fold"/>
</dbReference>
<sequence length="302" mass="33913">MRFGTMIITCILLLSTLMIPGCANDNQPETSIKVTASKPVEPMPIRTVVISSSPNVQKVTFHSESLDKDMKFNIYLPKGYDITKKYPVLYMLHGYSGTEDSWLPELGLDVTADAMISANKINPLIIISPQINNSYGFNSISEGDYSDYIVNDLIQYVDGHFNTNASRVGRYIGGLSMGGWAALFNAFQHPALYSKVGGHSPALFMDYWGDAEGLRNWLYPSEQLQDQRDPLRLVETQNLKGLSIYLDSGDEDGFRFYEGAEALYQQLQSKNVNSEYHHGPGGHDGDYWRKHTSDYLLFYSGK</sequence>